<evidence type="ECO:0000259" key="1">
    <source>
        <dbReference type="Pfam" id="PF00884"/>
    </source>
</evidence>
<dbReference type="SUPFAM" id="SSF53649">
    <property type="entry name" value="Alkaline phosphatase-like"/>
    <property type="match status" value="1"/>
</dbReference>
<sequence length="602" mass="65996">MPETPGTGADLLRGPTPSPYRRCVLPLLRSRGLRRPLIGLSGVAVALASLTTLGASGSAATVPGTASTTAAVAAAVGATADAWARTPDPRPNIVVVVADDMRVDDLRWAPRTRRLLGAGGISMENSFAPYPLCCPQRATFLTGQHAHNHGVYWHEPPSGFAAFDDSRTIATSLRAAGYRTGFLGKYLNRYGLDRSEVSGQPSHRYVPSGWDEWRGAVENPGDAGFHGGTYLYTDIAFNHDGKIDNRYRGRYSTQVLGDLAVDMVRRSDRHRQRTGEPFFLLVNHVAPHHGAPRDPDDPQPLVEFPSPYVPPAERGRFDAVIDRAPGIARSGAPTEKDVSDKPRQVRKLPPLSSADLRAMREVARQRAEAIHVMDRQVARLVASLKRTGEWERTVVVFTSDNGLLQGEHRFRTGKVWSYEPSLRVPLLLTGPGLRGRDPLGHRRYDPVDTPDLAATLLDLADAEPPRRPDGTSVLPTLLEGDRGWDVPVLTEATHTSRGSVRGFGERSSIGVRTGRWSMTRYRDGFVELYDLLRDPLQHENLARSPEHADVLAALTASWRAVKDCAGADCQAPLPASLAMTADEVADATRRYWTAIDRTYGYR</sequence>
<gene>
    <name evidence="2" type="ORF">UFOPK2761_02547</name>
</gene>
<dbReference type="PANTHER" id="PTHR43108:SF8">
    <property type="entry name" value="SD21168P"/>
    <property type="match status" value="1"/>
</dbReference>
<reference evidence="2" key="1">
    <citation type="submission" date="2020-05" db="EMBL/GenBank/DDBJ databases">
        <authorList>
            <person name="Chiriac C."/>
            <person name="Salcher M."/>
            <person name="Ghai R."/>
            <person name="Kavagutti S V."/>
        </authorList>
    </citation>
    <scope>NUCLEOTIDE SEQUENCE</scope>
</reference>
<feature type="domain" description="Sulfatase N-terminal" evidence="1">
    <location>
        <begin position="91"/>
        <end position="461"/>
    </location>
</feature>
<dbReference type="EMBL" id="CAEZYQ010000022">
    <property type="protein sequence ID" value="CAB4759604.1"/>
    <property type="molecule type" value="Genomic_DNA"/>
</dbReference>
<dbReference type="Pfam" id="PF00884">
    <property type="entry name" value="Sulfatase"/>
    <property type="match status" value="1"/>
</dbReference>
<dbReference type="CDD" id="cd16147">
    <property type="entry name" value="G6S"/>
    <property type="match status" value="1"/>
</dbReference>
<proteinExistence type="predicted"/>
<dbReference type="AlphaFoldDB" id="A0A6J6UKA8"/>
<dbReference type="InterPro" id="IPR017850">
    <property type="entry name" value="Alkaline_phosphatase_core_sf"/>
</dbReference>
<accession>A0A6J6UKA8</accession>
<organism evidence="2">
    <name type="scientific">freshwater metagenome</name>
    <dbReference type="NCBI Taxonomy" id="449393"/>
    <lineage>
        <taxon>unclassified sequences</taxon>
        <taxon>metagenomes</taxon>
        <taxon>ecological metagenomes</taxon>
    </lineage>
</organism>
<dbReference type="Gene3D" id="3.40.720.10">
    <property type="entry name" value="Alkaline Phosphatase, subunit A"/>
    <property type="match status" value="1"/>
</dbReference>
<evidence type="ECO:0000313" key="2">
    <source>
        <dbReference type="EMBL" id="CAB4759604.1"/>
    </source>
</evidence>
<dbReference type="PANTHER" id="PTHR43108">
    <property type="entry name" value="N-ACETYLGLUCOSAMINE-6-SULFATASE FAMILY MEMBER"/>
    <property type="match status" value="1"/>
</dbReference>
<name>A0A6J6UKA8_9ZZZZ</name>
<protein>
    <submittedName>
        <fullName evidence="2">Unannotated protein</fullName>
    </submittedName>
</protein>
<dbReference type="InterPro" id="IPR000917">
    <property type="entry name" value="Sulfatase_N"/>
</dbReference>